<dbReference type="Proteomes" id="UP000821866">
    <property type="component" value="Chromosome 3"/>
</dbReference>
<evidence type="ECO:0000313" key="1">
    <source>
        <dbReference type="EMBL" id="KAH8030682.1"/>
    </source>
</evidence>
<dbReference type="AlphaFoldDB" id="A0A9J6E8P3"/>
<name>A0A9J6E8P3_RHIMP</name>
<protein>
    <submittedName>
        <fullName evidence="1">Uncharacterized protein</fullName>
    </submittedName>
</protein>
<comment type="caution">
    <text evidence="1">The sequence shown here is derived from an EMBL/GenBank/DDBJ whole genome shotgun (WGS) entry which is preliminary data.</text>
</comment>
<reference evidence="1" key="2">
    <citation type="submission" date="2021-09" db="EMBL/GenBank/DDBJ databases">
        <authorList>
            <person name="Jia N."/>
            <person name="Wang J."/>
            <person name="Shi W."/>
            <person name="Du L."/>
            <person name="Sun Y."/>
            <person name="Zhan W."/>
            <person name="Jiang J."/>
            <person name="Wang Q."/>
            <person name="Zhang B."/>
            <person name="Ji P."/>
            <person name="Sakyi L.B."/>
            <person name="Cui X."/>
            <person name="Yuan T."/>
            <person name="Jiang B."/>
            <person name="Yang W."/>
            <person name="Lam T.T.-Y."/>
            <person name="Chang Q."/>
            <person name="Ding S."/>
            <person name="Wang X."/>
            <person name="Zhu J."/>
            <person name="Ruan X."/>
            <person name="Zhao L."/>
            <person name="Wei J."/>
            <person name="Que T."/>
            <person name="Du C."/>
            <person name="Cheng J."/>
            <person name="Dai P."/>
            <person name="Han X."/>
            <person name="Huang E."/>
            <person name="Gao Y."/>
            <person name="Liu J."/>
            <person name="Shao H."/>
            <person name="Ye R."/>
            <person name="Li L."/>
            <person name="Wei W."/>
            <person name="Wang X."/>
            <person name="Wang C."/>
            <person name="Huo Q."/>
            <person name="Li W."/>
            <person name="Guo W."/>
            <person name="Chen H."/>
            <person name="Chen S."/>
            <person name="Zhou L."/>
            <person name="Zhou L."/>
            <person name="Ni X."/>
            <person name="Tian J."/>
            <person name="Zhou Y."/>
            <person name="Sheng Y."/>
            <person name="Liu T."/>
            <person name="Pan Y."/>
            <person name="Xia L."/>
            <person name="Li J."/>
            <person name="Zhao F."/>
            <person name="Cao W."/>
        </authorList>
    </citation>
    <scope>NUCLEOTIDE SEQUENCE</scope>
    <source>
        <strain evidence="1">Rmic-2018</strain>
        <tissue evidence="1">Larvae</tissue>
    </source>
</reference>
<dbReference type="VEuPathDB" id="VectorBase:LOC119165114"/>
<keyword evidence="2" id="KW-1185">Reference proteome</keyword>
<reference evidence="1" key="1">
    <citation type="journal article" date="2020" name="Cell">
        <title>Large-Scale Comparative Analyses of Tick Genomes Elucidate Their Genetic Diversity and Vector Capacities.</title>
        <authorList>
            <consortium name="Tick Genome and Microbiome Consortium (TIGMIC)"/>
            <person name="Jia N."/>
            <person name="Wang J."/>
            <person name="Shi W."/>
            <person name="Du L."/>
            <person name="Sun Y."/>
            <person name="Zhan W."/>
            <person name="Jiang J.F."/>
            <person name="Wang Q."/>
            <person name="Zhang B."/>
            <person name="Ji P."/>
            <person name="Bell-Sakyi L."/>
            <person name="Cui X.M."/>
            <person name="Yuan T.T."/>
            <person name="Jiang B.G."/>
            <person name="Yang W.F."/>
            <person name="Lam T.T."/>
            <person name="Chang Q.C."/>
            <person name="Ding S.J."/>
            <person name="Wang X.J."/>
            <person name="Zhu J.G."/>
            <person name="Ruan X.D."/>
            <person name="Zhao L."/>
            <person name="Wei J.T."/>
            <person name="Ye R.Z."/>
            <person name="Que T.C."/>
            <person name="Du C.H."/>
            <person name="Zhou Y.H."/>
            <person name="Cheng J.X."/>
            <person name="Dai P.F."/>
            <person name="Guo W.B."/>
            <person name="Han X.H."/>
            <person name="Huang E.J."/>
            <person name="Li L.F."/>
            <person name="Wei W."/>
            <person name="Gao Y.C."/>
            <person name="Liu J.Z."/>
            <person name="Shao H.Z."/>
            <person name="Wang X."/>
            <person name="Wang C.C."/>
            <person name="Yang T.C."/>
            <person name="Huo Q.B."/>
            <person name="Li W."/>
            <person name="Chen H.Y."/>
            <person name="Chen S.E."/>
            <person name="Zhou L.G."/>
            <person name="Ni X.B."/>
            <person name="Tian J.H."/>
            <person name="Sheng Y."/>
            <person name="Liu T."/>
            <person name="Pan Y.S."/>
            <person name="Xia L.Y."/>
            <person name="Li J."/>
            <person name="Zhao F."/>
            <person name="Cao W.C."/>
        </authorList>
    </citation>
    <scope>NUCLEOTIDE SEQUENCE</scope>
    <source>
        <strain evidence="1">Rmic-2018</strain>
    </source>
</reference>
<dbReference type="VEuPathDB" id="VectorBase:LOC119165115"/>
<sequence>MEDVYLSTQSSNYGNGYNSKYRDYDYSKLDNAEHDSSDHSCGYLNDFNYKNHDYHCNDPGCTGYNNLDYTDHDGSKHDCAYHYDCSHDYYFHKKNNHDECNDNHHKNHQRNNHHDYSHINRDQYYHDRYYNYYYHDDNDYTEPSLGLQSPEHWVTTSSSGPYSGNLPLFFLLHRLSTSSSPHSSQNFVAICAKTKLIICTVSETATSEDMYPDAEYCDYVFYTNVITSNGHIQAEKDPVSWNVFQRRGPKYRRVQLGISFDFQNVTPNGLDDASSDLDALRREGMRHYGLLTVLSFQTNFRETVWSTKDVLEKMKEIQREETSKIVLAIGSYDFGAKLIICTVSETATSEDMYPDAEYCDYVFYTNVITSNGHIQAEKDPVSWNVFQRRGPKYRRVQLGISFDFQNVTPNGLDDASSDLDALRREGMRHYGLLTVLSFQTNFRETVWSTKDVLEVRVCGT</sequence>
<accession>A0A9J6E8P3</accession>
<gene>
    <name evidence="1" type="ORF">HPB51_011331</name>
</gene>
<proteinExistence type="predicted"/>
<organism evidence="1 2">
    <name type="scientific">Rhipicephalus microplus</name>
    <name type="common">Cattle tick</name>
    <name type="synonym">Boophilus microplus</name>
    <dbReference type="NCBI Taxonomy" id="6941"/>
    <lineage>
        <taxon>Eukaryota</taxon>
        <taxon>Metazoa</taxon>
        <taxon>Ecdysozoa</taxon>
        <taxon>Arthropoda</taxon>
        <taxon>Chelicerata</taxon>
        <taxon>Arachnida</taxon>
        <taxon>Acari</taxon>
        <taxon>Parasitiformes</taxon>
        <taxon>Ixodida</taxon>
        <taxon>Ixodoidea</taxon>
        <taxon>Ixodidae</taxon>
        <taxon>Rhipicephalinae</taxon>
        <taxon>Rhipicephalus</taxon>
        <taxon>Boophilus</taxon>
    </lineage>
</organism>
<evidence type="ECO:0000313" key="2">
    <source>
        <dbReference type="Proteomes" id="UP000821866"/>
    </source>
</evidence>
<dbReference type="EMBL" id="JABSTU010000005">
    <property type="protein sequence ID" value="KAH8030682.1"/>
    <property type="molecule type" value="Genomic_DNA"/>
</dbReference>